<keyword evidence="1" id="KW-0472">Membrane</keyword>
<feature type="non-terminal residue" evidence="2">
    <location>
        <position position="1"/>
    </location>
</feature>
<organism evidence="2 3">
    <name type="scientific">Eragrostis curvula</name>
    <name type="common">weeping love grass</name>
    <dbReference type="NCBI Taxonomy" id="38414"/>
    <lineage>
        <taxon>Eukaryota</taxon>
        <taxon>Viridiplantae</taxon>
        <taxon>Streptophyta</taxon>
        <taxon>Embryophyta</taxon>
        <taxon>Tracheophyta</taxon>
        <taxon>Spermatophyta</taxon>
        <taxon>Magnoliopsida</taxon>
        <taxon>Liliopsida</taxon>
        <taxon>Poales</taxon>
        <taxon>Poaceae</taxon>
        <taxon>PACMAD clade</taxon>
        <taxon>Chloridoideae</taxon>
        <taxon>Eragrostideae</taxon>
        <taxon>Eragrostidinae</taxon>
        <taxon>Eragrostis</taxon>
    </lineage>
</organism>
<protein>
    <submittedName>
        <fullName evidence="2">Uncharacterized protein</fullName>
    </submittedName>
</protein>
<name>A0A5J9W1Z3_9POAL</name>
<dbReference type="AlphaFoldDB" id="A0A5J9W1Z3"/>
<proteinExistence type="predicted"/>
<reference evidence="2 3" key="1">
    <citation type="journal article" date="2019" name="Sci. Rep.">
        <title>A high-quality genome of Eragrostis curvula grass provides insights into Poaceae evolution and supports new strategies to enhance forage quality.</title>
        <authorList>
            <person name="Carballo J."/>
            <person name="Santos B.A.C.M."/>
            <person name="Zappacosta D."/>
            <person name="Garbus I."/>
            <person name="Selva J.P."/>
            <person name="Gallo C.A."/>
            <person name="Diaz A."/>
            <person name="Albertini E."/>
            <person name="Caccamo M."/>
            <person name="Echenique V."/>
        </authorList>
    </citation>
    <scope>NUCLEOTIDE SEQUENCE [LARGE SCALE GENOMIC DNA]</scope>
    <source>
        <strain evidence="3">cv. Victoria</strain>
        <tissue evidence="2">Leaf</tissue>
    </source>
</reference>
<dbReference type="Gramene" id="TVU41886">
    <property type="protein sequence ID" value="TVU41886"/>
    <property type="gene ID" value="EJB05_15443"/>
</dbReference>
<keyword evidence="1" id="KW-1133">Transmembrane helix</keyword>
<feature type="transmembrane region" description="Helical" evidence="1">
    <location>
        <begin position="16"/>
        <end position="39"/>
    </location>
</feature>
<keyword evidence="1" id="KW-0812">Transmembrane</keyword>
<evidence type="ECO:0000313" key="2">
    <source>
        <dbReference type="EMBL" id="TVU41886.1"/>
    </source>
</evidence>
<dbReference type="EMBL" id="RWGY01000007">
    <property type="protein sequence ID" value="TVU41886.1"/>
    <property type="molecule type" value="Genomic_DNA"/>
</dbReference>
<gene>
    <name evidence="2" type="ORF">EJB05_15443</name>
</gene>
<sequence length="68" mass="7966">MSKIAAYHDIWPPISALMLLLLVLYKNLIWVFIFVDAICKVERQAVRMNDVLLVVRHAQHLNLLLIRL</sequence>
<comment type="caution">
    <text evidence="2">The sequence shown here is derived from an EMBL/GenBank/DDBJ whole genome shotgun (WGS) entry which is preliminary data.</text>
</comment>
<evidence type="ECO:0000256" key="1">
    <source>
        <dbReference type="SAM" id="Phobius"/>
    </source>
</evidence>
<keyword evidence="3" id="KW-1185">Reference proteome</keyword>
<evidence type="ECO:0000313" key="3">
    <source>
        <dbReference type="Proteomes" id="UP000324897"/>
    </source>
</evidence>
<dbReference type="Proteomes" id="UP000324897">
    <property type="component" value="Chromosome 4"/>
</dbReference>
<accession>A0A5J9W1Z3</accession>